<feature type="region of interest" description="Disordered" evidence="1">
    <location>
        <begin position="513"/>
        <end position="560"/>
    </location>
</feature>
<feature type="region of interest" description="Disordered" evidence="1">
    <location>
        <begin position="602"/>
        <end position="690"/>
    </location>
</feature>
<comment type="caution">
    <text evidence="3">The sequence shown here is derived from an EMBL/GenBank/DDBJ whole genome shotgun (WGS) entry which is preliminary data.</text>
</comment>
<dbReference type="Pfam" id="PF25823">
    <property type="entry name" value="Ams2-SPT21_N"/>
    <property type="match status" value="1"/>
</dbReference>
<feature type="compositionally biased region" description="Polar residues" evidence="1">
    <location>
        <begin position="548"/>
        <end position="560"/>
    </location>
</feature>
<keyword evidence="4" id="KW-1185">Reference proteome</keyword>
<feature type="compositionally biased region" description="Low complexity" evidence="1">
    <location>
        <begin position="615"/>
        <end position="626"/>
    </location>
</feature>
<gene>
    <name evidence="3" type="ORF">DAKH74_011610</name>
</gene>
<dbReference type="GO" id="GO:0000183">
    <property type="term" value="P:rDNA heterochromatin formation"/>
    <property type="evidence" value="ECO:0007669"/>
    <property type="project" value="TreeGrafter"/>
</dbReference>
<feature type="region of interest" description="Disordered" evidence="1">
    <location>
        <begin position="460"/>
        <end position="497"/>
    </location>
</feature>
<dbReference type="Proteomes" id="UP001377567">
    <property type="component" value="Unassembled WGS sequence"/>
</dbReference>
<feature type="compositionally biased region" description="Acidic residues" evidence="1">
    <location>
        <begin position="136"/>
        <end position="156"/>
    </location>
</feature>
<dbReference type="EMBL" id="BTGD01000003">
    <property type="protein sequence ID" value="GMM54545.1"/>
    <property type="molecule type" value="Genomic_DNA"/>
</dbReference>
<accession>A0AAV5RSZ0</accession>
<name>A0AAV5RSZ0_MAUHU</name>
<dbReference type="AlphaFoldDB" id="A0AAV5RSZ0"/>
<dbReference type="PANTHER" id="PTHR39147:SF1">
    <property type="entry name" value="PROTEIN SPT21"/>
    <property type="match status" value="1"/>
</dbReference>
<feature type="compositionally biased region" description="Basic and acidic residues" evidence="1">
    <location>
        <begin position="634"/>
        <end position="645"/>
    </location>
</feature>
<reference evidence="3 4" key="1">
    <citation type="journal article" date="2023" name="Elife">
        <title>Identification of key yeast species and microbe-microbe interactions impacting larval growth of Drosophila in the wild.</title>
        <authorList>
            <person name="Mure A."/>
            <person name="Sugiura Y."/>
            <person name="Maeda R."/>
            <person name="Honda K."/>
            <person name="Sakurai N."/>
            <person name="Takahashi Y."/>
            <person name="Watada M."/>
            <person name="Katoh T."/>
            <person name="Gotoh A."/>
            <person name="Gotoh Y."/>
            <person name="Taniguchi I."/>
            <person name="Nakamura K."/>
            <person name="Hayashi T."/>
            <person name="Katayama T."/>
            <person name="Uemura T."/>
            <person name="Hattori Y."/>
        </authorList>
    </citation>
    <scope>NUCLEOTIDE SEQUENCE [LARGE SCALE GENOMIC DNA]</scope>
    <source>
        <strain evidence="3 4">KH-74</strain>
    </source>
</reference>
<evidence type="ECO:0000259" key="2">
    <source>
        <dbReference type="Pfam" id="PF25823"/>
    </source>
</evidence>
<feature type="region of interest" description="Disordered" evidence="1">
    <location>
        <begin position="134"/>
        <end position="157"/>
    </location>
</feature>
<feature type="compositionally biased region" description="Polar residues" evidence="1">
    <location>
        <begin position="350"/>
        <end position="359"/>
    </location>
</feature>
<dbReference type="PANTHER" id="PTHR39147">
    <property type="entry name" value="PROTEIN SPT21"/>
    <property type="match status" value="1"/>
</dbReference>
<dbReference type="InterPro" id="IPR042403">
    <property type="entry name" value="Spt21/Ams2"/>
</dbReference>
<sequence>MCDSAQTNSRNYNDITTQPDMADISHMTLKVLYSLEDEASGSYLARSKKPHQVRVLNIPNPSAPQDANSTLRVGAVSLAAVLDEIELNSPEVLDIYAHKQRGALDYNLYYHDICEANEPLVSLGLLSKIRSRIDAGQEEENEDDEEEDDEEEEDEFIVTGRVCSNFAAMLRRSYSNASGKKRRRNDAGSEDSTVSPDTLEVKLRLRRVITSRPAPESISPAPPTSSRAKPAREQYPAPALTTVASRSARANKRQTNPKPAPKAIRTQSLPIWDARANPAGAGFMKTSIAHKIYMADRQTGEMPGATHRPDAMTYEIMALQPDNSVHRVKVDDAISKRFDFMNKKKPAGSAKSTPATTAKKQGKRVTKATKTKGKTAPPKILPTMATMAVAQPPVQSRAGTGAGADKTPQDDECNKENVPPGTTTKANTSRDMYASLLNFGDSNMDWLEDFGDVAGLMEGSAAEPGSASGTGARSTLPLAFTPTPRDIPTVEDMDRTSPIDTLSMPLMELEPAAAHTGPHTGTSARRGSTLAMGPGSGPAARAGDTPGHSASSGRARTTSCHDQLRRLPLLAGGAAAAVPAPASASASTDPLHSDATMMVHYSTPGKSPGGGYLGGYDAETQPQTEAEAQEQEQGSEREHSEKRAEVMPSSPGMMFADGDGAEMDIFSSFADADGMQEETPATSAFTSSDK</sequence>
<proteinExistence type="predicted"/>
<feature type="region of interest" description="Disordered" evidence="1">
    <location>
        <begin position="344"/>
        <end position="379"/>
    </location>
</feature>
<dbReference type="GO" id="GO:0030466">
    <property type="term" value="P:silent mating-type cassette heterochromatin formation"/>
    <property type="evidence" value="ECO:0007669"/>
    <property type="project" value="TreeGrafter"/>
</dbReference>
<dbReference type="GO" id="GO:0006357">
    <property type="term" value="P:regulation of transcription by RNA polymerase II"/>
    <property type="evidence" value="ECO:0007669"/>
    <property type="project" value="TreeGrafter"/>
</dbReference>
<feature type="region of interest" description="Disordered" evidence="1">
    <location>
        <begin position="395"/>
        <end position="427"/>
    </location>
</feature>
<dbReference type="InterPro" id="IPR057725">
    <property type="entry name" value="Ams2-SPT21_N"/>
</dbReference>
<evidence type="ECO:0000256" key="1">
    <source>
        <dbReference type="SAM" id="MobiDB-lite"/>
    </source>
</evidence>
<evidence type="ECO:0000313" key="4">
    <source>
        <dbReference type="Proteomes" id="UP001377567"/>
    </source>
</evidence>
<feature type="domain" description="Ams2/SPT21 N-terminal" evidence="2">
    <location>
        <begin position="24"/>
        <end position="174"/>
    </location>
</feature>
<feature type="compositionally biased region" description="Polar residues" evidence="1">
    <location>
        <begin position="679"/>
        <end position="690"/>
    </location>
</feature>
<protein>
    <submittedName>
        <fullName evidence="3">Spt21 protein</fullName>
    </submittedName>
</protein>
<evidence type="ECO:0000313" key="3">
    <source>
        <dbReference type="EMBL" id="GMM54545.1"/>
    </source>
</evidence>
<feature type="region of interest" description="Disordered" evidence="1">
    <location>
        <begin position="175"/>
        <end position="271"/>
    </location>
</feature>
<feature type="compositionally biased region" description="Basic residues" evidence="1">
    <location>
        <begin position="360"/>
        <end position="373"/>
    </location>
</feature>
<organism evidence="3 4">
    <name type="scientific">Maudiozyma humilis</name>
    <name type="common">Sour dough yeast</name>
    <name type="synonym">Kazachstania humilis</name>
    <dbReference type="NCBI Taxonomy" id="51915"/>
    <lineage>
        <taxon>Eukaryota</taxon>
        <taxon>Fungi</taxon>
        <taxon>Dikarya</taxon>
        <taxon>Ascomycota</taxon>
        <taxon>Saccharomycotina</taxon>
        <taxon>Saccharomycetes</taxon>
        <taxon>Saccharomycetales</taxon>
        <taxon>Saccharomycetaceae</taxon>
        <taxon>Maudiozyma</taxon>
    </lineage>
</organism>